<dbReference type="Pfam" id="PF00582">
    <property type="entry name" value="Usp"/>
    <property type="match status" value="1"/>
</dbReference>
<dbReference type="InterPro" id="IPR006016">
    <property type="entry name" value="UspA"/>
</dbReference>
<evidence type="ECO:0000313" key="3">
    <source>
        <dbReference type="EMBL" id="RLQ87549.1"/>
    </source>
</evidence>
<organism evidence="3 4">
    <name type="scientific">Notoacmeibacter ruber</name>
    <dbReference type="NCBI Taxonomy" id="2670375"/>
    <lineage>
        <taxon>Bacteria</taxon>
        <taxon>Pseudomonadati</taxon>
        <taxon>Pseudomonadota</taxon>
        <taxon>Alphaproteobacteria</taxon>
        <taxon>Hyphomicrobiales</taxon>
        <taxon>Notoacmeibacteraceae</taxon>
        <taxon>Notoacmeibacter</taxon>
    </lineage>
</organism>
<reference evidence="3 4" key="1">
    <citation type="submission" date="2018-10" db="EMBL/GenBank/DDBJ databases">
        <title>Notoacmeibacter sp. M2BS9Y-3-1, whole genome shotgun sequence.</title>
        <authorList>
            <person name="Tuo L."/>
        </authorList>
    </citation>
    <scope>NUCLEOTIDE SEQUENCE [LARGE SCALE GENOMIC DNA]</scope>
    <source>
        <strain evidence="3 4">M2BS9Y-3-1</strain>
    </source>
</reference>
<comment type="similarity">
    <text evidence="1">Belongs to the universal stress protein A family.</text>
</comment>
<dbReference type="AlphaFoldDB" id="A0A3L7JAS2"/>
<dbReference type="Proteomes" id="UP000281094">
    <property type="component" value="Unassembled WGS sequence"/>
</dbReference>
<comment type="caution">
    <text evidence="3">The sequence shown here is derived from an EMBL/GenBank/DDBJ whole genome shotgun (WGS) entry which is preliminary data.</text>
</comment>
<evidence type="ECO:0000259" key="2">
    <source>
        <dbReference type="Pfam" id="PF00582"/>
    </source>
</evidence>
<feature type="domain" description="UspA" evidence="2">
    <location>
        <begin position="217"/>
        <end position="284"/>
    </location>
</feature>
<dbReference type="PANTHER" id="PTHR46268:SF15">
    <property type="entry name" value="UNIVERSAL STRESS PROTEIN HP_0031"/>
    <property type="match status" value="1"/>
</dbReference>
<dbReference type="EMBL" id="RCWN01000001">
    <property type="protein sequence ID" value="RLQ87549.1"/>
    <property type="molecule type" value="Genomic_DNA"/>
</dbReference>
<evidence type="ECO:0000256" key="1">
    <source>
        <dbReference type="ARBA" id="ARBA00008791"/>
    </source>
</evidence>
<keyword evidence="4" id="KW-1185">Reference proteome</keyword>
<name>A0A3L7JAS2_9HYPH</name>
<gene>
    <name evidence="3" type="ORF">D8780_04335</name>
</gene>
<dbReference type="SUPFAM" id="SSF52402">
    <property type="entry name" value="Adenine nucleotide alpha hydrolases-like"/>
    <property type="match status" value="2"/>
</dbReference>
<accession>A0A3L7JAS2</accession>
<dbReference type="Gene3D" id="3.40.50.12370">
    <property type="match status" value="1"/>
</dbReference>
<dbReference type="CDD" id="cd00293">
    <property type="entry name" value="USP-like"/>
    <property type="match status" value="1"/>
</dbReference>
<sequence length="285" mass="30401">MEERPMTTMMLDLTCPETLDPLMKVAGPLAKRLSARIVGAHVSPAFEGVAPIEPFALSDAYYDEIRARYEADVKKRTKQVDEKLSKVLAADGSLTGNITHATAGPNGIGAKLARLARNYDLVVALQKGKINRAVAPEVLALDAGRPVLVVPEHTSSTDIGSHVMIAWNGTREAARAAFDVLPLVKPEGRITVVAIDTGQEDAGKGFVPGDTLARTLARDGLKVEAMSRKLSSKTIGNELLNAASDIGADMIAMGAYGHTRWRELVFGGATRSIVDQITVPVLMAH</sequence>
<dbReference type="PANTHER" id="PTHR46268">
    <property type="entry name" value="STRESS RESPONSE PROTEIN NHAX"/>
    <property type="match status" value="1"/>
</dbReference>
<evidence type="ECO:0000313" key="4">
    <source>
        <dbReference type="Proteomes" id="UP000281094"/>
    </source>
</evidence>
<proteinExistence type="inferred from homology"/>
<protein>
    <submittedName>
        <fullName evidence="3">Universal stress protein</fullName>
    </submittedName>
</protein>